<evidence type="ECO:0000313" key="1">
    <source>
        <dbReference type="EMBL" id="JAH82062.1"/>
    </source>
</evidence>
<protein>
    <submittedName>
        <fullName evidence="1">Uncharacterized protein</fullName>
    </submittedName>
</protein>
<dbReference type="EMBL" id="GBXM01026515">
    <property type="protein sequence ID" value="JAH82062.1"/>
    <property type="molecule type" value="Transcribed_RNA"/>
</dbReference>
<organism evidence="1">
    <name type="scientific">Anguilla anguilla</name>
    <name type="common">European freshwater eel</name>
    <name type="synonym">Muraena anguilla</name>
    <dbReference type="NCBI Taxonomy" id="7936"/>
    <lineage>
        <taxon>Eukaryota</taxon>
        <taxon>Metazoa</taxon>
        <taxon>Chordata</taxon>
        <taxon>Craniata</taxon>
        <taxon>Vertebrata</taxon>
        <taxon>Euteleostomi</taxon>
        <taxon>Actinopterygii</taxon>
        <taxon>Neopterygii</taxon>
        <taxon>Teleostei</taxon>
        <taxon>Anguilliformes</taxon>
        <taxon>Anguillidae</taxon>
        <taxon>Anguilla</taxon>
    </lineage>
</organism>
<sequence length="36" mass="4120">MCSVVSILICQACLTTYYISLHYIYLADTFIQSDVQ</sequence>
<name>A0A0E9VVH3_ANGAN</name>
<proteinExistence type="predicted"/>
<reference evidence="1" key="2">
    <citation type="journal article" date="2015" name="Fish Shellfish Immunol.">
        <title>Early steps in the European eel (Anguilla anguilla)-Vibrio vulnificus interaction in the gills: Role of the RtxA13 toxin.</title>
        <authorList>
            <person name="Callol A."/>
            <person name="Pajuelo D."/>
            <person name="Ebbesson L."/>
            <person name="Teles M."/>
            <person name="MacKenzie S."/>
            <person name="Amaro C."/>
        </authorList>
    </citation>
    <scope>NUCLEOTIDE SEQUENCE</scope>
</reference>
<accession>A0A0E9VVH3</accession>
<reference evidence="1" key="1">
    <citation type="submission" date="2014-11" db="EMBL/GenBank/DDBJ databases">
        <authorList>
            <person name="Amaro Gonzalez C."/>
        </authorList>
    </citation>
    <scope>NUCLEOTIDE SEQUENCE</scope>
</reference>
<dbReference type="AlphaFoldDB" id="A0A0E9VVH3"/>